<dbReference type="AlphaFoldDB" id="A0A2K1IB00"/>
<feature type="chain" id="PRO_5036318858" evidence="1">
    <location>
        <begin position="22"/>
        <end position="66"/>
    </location>
</feature>
<sequence>MLSNLLGLCLPLLCIVHSCMRHLSLHCQILNSSQVDQFMSTLNFNDVHNLLFQAVNDSGLAGHVKM</sequence>
<keyword evidence="1" id="KW-0732">Signal</keyword>
<evidence type="ECO:0000256" key="1">
    <source>
        <dbReference type="SAM" id="SignalP"/>
    </source>
</evidence>
<reference evidence="3" key="3">
    <citation type="submission" date="2020-12" db="UniProtKB">
        <authorList>
            <consortium name="EnsemblPlants"/>
        </authorList>
    </citation>
    <scope>IDENTIFICATION</scope>
</reference>
<dbReference type="EMBL" id="ABEU02000027">
    <property type="protein sequence ID" value="PNR26447.1"/>
    <property type="molecule type" value="Genomic_DNA"/>
</dbReference>
<evidence type="ECO:0000313" key="2">
    <source>
        <dbReference type="EMBL" id="PNR26447.1"/>
    </source>
</evidence>
<reference evidence="2 4" key="2">
    <citation type="journal article" date="2018" name="Plant J.">
        <title>The Physcomitrella patens chromosome-scale assembly reveals moss genome structure and evolution.</title>
        <authorList>
            <person name="Lang D."/>
            <person name="Ullrich K.K."/>
            <person name="Murat F."/>
            <person name="Fuchs J."/>
            <person name="Jenkins J."/>
            <person name="Haas F.B."/>
            <person name="Piednoel M."/>
            <person name="Gundlach H."/>
            <person name="Van Bel M."/>
            <person name="Meyberg R."/>
            <person name="Vives C."/>
            <person name="Morata J."/>
            <person name="Symeonidi A."/>
            <person name="Hiss M."/>
            <person name="Muchero W."/>
            <person name="Kamisugi Y."/>
            <person name="Saleh O."/>
            <person name="Blanc G."/>
            <person name="Decker E.L."/>
            <person name="van Gessel N."/>
            <person name="Grimwood J."/>
            <person name="Hayes R.D."/>
            <person name="Graham S.W."/>
            <person name="Gunter L.E."/>
            <person name="McDaniel S.F."/>
            <person name="Hoernstein S.N.W."/>
            <person name="Larsson A."/>
            <person name="Li F.W."/>
            <person name="Perroud P.F."/>
            <person name="Phillips J."/>
            <person name="Ranjan P."/>
            <person name="Rokshar D.S."/>
            <person name="Rothfels C.J."/>
            <person name="Schneider L."/>
            <person name="Shu S."/>
            <person name="Stevenson D.W."/>
            <person name="Thummler F."/>
            <person name="Tillich M."/>
            <person name="Villarreal Aguilar J.C."/>
            <person name="Widiez T."/>
            <person name="Wong G.K."/>
            <person name="Wymore A."/>
            <person name="Zhang Y."/>
            <person name="Zimmer A.D."/>
            <person name="Quatrano R.S."/>
            <person name="Mayer K.F.X."/>
            <person name="Goodstein D."/>
            <person name="Casacuberta J.M."/>
            <person name="Vandepoele K."/>
            <person name="Reski R."/>
            <person name="Cuming A.C."/>
            <person name="Tuskan G.A."/>
            <person name="Maumus F."/>
            <person name="Salse J."/>
            <person name="Schmutz J."/>
            <person name="Rensing S.A."/>
        </authorList>
    </citation>
    <scope>NUCLEOTIDE SEQUENCE [LARGE SCALE GENOMIC DNA]</scope>
    <source>
        <strain evidence="3 4">cv. Gransden 2004</strain>
    </source>
</reference>
<dbReference type="Proteomes" id="UP000006727">
    <property type="component" value="Chromosome 27"/>
</dbReference>
<evidence type="ECO:0000313" key="4">
    <source>
        <dbReference type="Proteomes" id="UP000006727"/>
    </source>
</evidence>
<reference evidence="2 4" key="1">
    <citation type="journal article" date="2008" name="Science">
        <title>The Physcomitrella genome reveals evolutionary insights into the conquest of land by plants.</title>
        <authorList>
            <person name="Rensing S."/>
            <person name="Lang D."/>
            <person name="Zimmer A."/>
            <person name="Terry A."/>
            <person name="Salamov A."/>
            <person name="Shapiro H."/>
            <person name="Nishiyama T."/>
            <person name="Perroud P.-F."/>
            <person name="Lindquist E."/>
            <person name="Kamisugi Y."/>
            <person name="Tanahashi T."/>
            <person name="Sakakibara K."/>
            <person name="Fujita T."/>
            <person name="Oishi K."/>
            <person name="Shin-I T."/>
            <person name="Kuroki Y."/>
            <person name="Toyoda A."/>
            <person name="Suzuki Y."/>
            <person name="Hashimoto A."/>
            <person name="Yamaguchi K."/>
            <person name="Sugano A."/>
            <person name="Kohara Y."/>
            <person name="Fujiyama A."/>
            <person name="Anterola A."/>
            <person name="Aoki S."/>
            <person name="Ashton N."/>
            <person name="Barbazuk W.B."/>
            <person name="Barker E."/>
            <person name="Bennetzen J."/>
            <person name="Bezanilla M."/>
            <person name="Blankenship R."/>
            <person name="Cho S.H."/>
            <person name="Dutcher S."/>
            <person name="Estelle M."/>
            <person name="Fawcett J.A."/>
            <person name="Gundlach H."/>
            <person name="Hanada K."/>
            <person name="Heyl A."/>
            <person name="Hicks K.A."/>
            <person name="Hugh J."/>
            <person name="Lohr M."/>
            <person name="Mayer K."/>
            <person name="Melkozernov A."/>
            <person name="Murata T."/>
            <person name="Nelson D."/>
            <person name="Pils B."/>
            <person name="Prigge M."/>
            <person name="Reiss B."/>
            <person name="Renner T."/>
            <person name="Rombauts S."/>
            <person name="Rushton P."/>
            <person name="Sanderfoot A."/>
            <person name="Schween G."/>
            <person name="Shiu S.-H."/>
            <person name="Stueber K."/>
            <person name="Theodoulou F.L."/>
            <person name="Tu H."/>
            <person name="Van de Peer Y."/>
            <person name="Verrier P.J."/>
            <person name="Waters E."/>
            <person name="Wood A."/>
            <person name="Yang L."/>
            <person name="Cove D."/>
            <person name="Cuming A."/>
            <person name="Hasebe M."/>
            <person name="Lucas S."/>
            <person name="Mishler D.B."/>
            <person name="Reski R."/>
            <person name="Grigoriev I."/>
            <person name="Quatrano R.S."/>
            <person name="Boore J.L."/>
        </authorList>
    </citation>
    <scope>NUCLEOTIDE SEQUENCE [LARGE SCALE GENOMIC DNA]</scope>
    <source>
        <strain evidence="3 4">cv. Gransden 2004</strain>
    </source>
</reference>
<protein>
    <submittedName>
        <fullName evidence="2 3">Uncharacterized protein</fullName>
    </submittedName>
</protein>
<evidence type="ECO:0000313" key="3">
    <source>
        <dbReference type="EnsemblPlants" id="PAC:32952062.CDS.1"/>
    </source>
</evidence>
<dbReference type="EnsemblPlants" id="Pp3c27_6840V3.1">
    <property type="protein sequence ID" value="PAC:32952062.CDS.1"/>
    <property type="gene ID" value="Pp3c27_6840"/>
</dbReference>
<dbReference type="Gramene" id="Pp3c27_6840V3.1">
    <property type="protein sequence ID" value="PAC:32952062.CDS.1"/>
    <property type="gene ID" value="Pp3c27_6840"/>
</dbReference>
<proteinExistence type="predicted"/>
<gene>
    <name evidence="2" type="ORF">PHYPA_031022</name>
</gene>
<feature type="signal peptide" evidence="1">
    <location>
        <begin position="1"/>
        <end position="21"/>
    </location>
</feature>
<accession>A0A2K1IB00</accession>
<organism evidence="2">
    <name type="scientific">Physcomitrium patens</name>
    <name type="common">Spreading-leaved earth moss</name>
    <name type="synonym">Physcomitrella patens</name>
    <dbReference type="NCBI Taxonomy" id="3218"/>
    <lineage>
        <taxon>Eukaryota</taxon>
        <taxon>Viridiplantae</taxon>
        <taxon>Streptophyta</taxon>
        <taxon>Embryophyta</taxon>
        <taxon>Bryophyta</taxon>
        <taxon>Bryophytina</taxon>
        <taxon>Bryopsida</taxon>
        <taxon>Funariidae</taxon>
        <taxon>Funariales</taxon>
        <taxon>Funariaceae</taxon>
        <taxon>Physcomitrium</taxon>
    </lineage>
</organism>
<name>A0A2K1IB00_PHYPA</name>
<keyword evidence="4" id="KW-1185">Reference proteome</keyword>